<dbReference type="InterPro" id="IPR032466">
    <property type="entry name" value="Metal_Hydrolase"/>
</dbReference>
<organism evidence="1 2">
    <name type="scientific">Jaminaea rosea</name>
    <dbReference type="NCBI Taxonomy" id="1569628"/>
    <lineage>
        <taxon>Eukaryota</taxon>
        <taxon>Fungi</taxon>
        <taxon>Dikarya</taxon>
        <taxon>Basidiomycota</taxon>
        <taxon>Ustilaginomycotina</taxon>
        <taxon>Exobasidiomycetes</taxon>
        <taxon>Microstromatales</taxon>
        <taxon>Microstromatales incertae sedis</taxon>
        <taxon>Jaminaea</taxon>
    </lineage>
</organism>
<dbReference type="OrthoDB" id="2135488at2759"/>
<dbReference type="EMBL" id="KZ819662">
    <property type="protein sequence ID" value="PWN30966.1"/>
    <property type="molecule type" value="Genomic_DNA"/>
</dbReference>
<dbReference type="RefSeq" id="XP_025365578.1">
    <property type="nucleotide sequence ID" value="XM_025509473.1"/>
</dbReference>
<reference evidence="1 2" key="1">
    <citation type="journal article" date="2018" name="Mol. Biol. Evol.">
        <title>Broad Genomic Sampling Reveals a Smut Pathogenic Ancestry of the Fungal Clade Ustilaginomycotina.</title>
        <authorList>
            <person name="Kijpornyongpan T."/>
            <person name="Mondo S.J."/>
            <person name="Barry K."/>
            <person name="Sandor L."/>
            <person name="Lee J."/>
            <person name="Lipzen A."/>
            <person name="Pangilinan J."/>
            <person name="LaButti K."/>
            <person name="Hainaut M."/>
            <person name="Henrissat B."/>
            <person name="Grigoriev I.V."/>
            <person name="Spatafora J.W."/>
            <person name="Aime M.C."/>
        </authorList>
    </citation>
    <scope>NUCLEOTIDE SEQUENCE [LARGE SCALE GENOMIC DNA]</scope>
    <source>
        <strain evidence="1 2">MCA 5214</strain>
    </source>
</reference>
<dbReference type="InterPro" id="IPR052350">
    <property type="entry name" value="Metallo-dep_Lactonases"/>
</dbReference>
<gene>
    <name evidence="1" type="ORF">BDZ90DRAFT_29908</name>
</gene>
<keyword evidence="2" id="KW-1185">Reference proteome</keyword>
<dbReference type="PANTHER" id="PTHR43569:SF2">
    <property type="entry name" value="AMIDOHYDROLASE-RELATED DOMAIN-CONTAINING PROTEIN"/>
    <property type="match status" value="1"/>
</dbReference>
<dbReference type="AlphaFoldDB" id="A0A316V096"/>
<accession>A0A316V096</accession>
<evidence type="ECO:0000313" key="2">
    <source>
        <dbReference type="Proteomes" id="UP000245884"/>
    </source>
</evidence>
<dbReference type="STRING" id="1569628.A0A316V096"/>
<dbReference type="Proteomes" id="UP000245884">
    <property type="component" value="Unassembled WGS sequence"/>
</dbReference>
<name>A0A316V096_9BASI</name>
<dbReference type="SUPFAM" id="SSF51556">
    <property type="entry name" value="Metallo-dependent hydrolases"/>
    <property type="match status" value="1"/>
</dbReference>
<dbReference type="Gene3D" id="3.20.20.140">
    <property type="entry name" value="Metal-dependent hydrolases"/>
    <property type="match status" value="1"/>
</dbReference>
<evidence type="ECO:0000313" key="1">
    <source>
        <dbReference type="EMBL" id="PWN30966.1"/>
    </source>
</evidence>
<dbReference type="PANTHER" id="PTHR43569">
    <property type="entry name" value="AMIDOHYDROLASE"/>
    <property type="match status" value="1"/>
</dbReference>
<dbReference type="GeneID" id="37031296"/>
<sequence>MRSPSTSGGKDAALEEVRDQVEELLGKSHASAQGNAEAAIAGGEDTGYRIVFETLASPPLHLASSQLIKSEELSDWASFISRLALHPRTYVKLSPLPLANLVPASLLAKGRNADYSSETLQRATDTATGVASGVESAISGALGGGESDEDRRSELRRRLRVFFDVLLEAFGIDRLVWAVTLGSGGAGGEEAVVKEWYEVVREVFAGMGLDNDALEGIFSRNASKVYRT</sequence>
<protein>
    <submittedName>
        <fullName evidence="1">Uncharacterized protein</fullName>
    </submittedName>
</protein>
<proteinExistence type="predicted"/>